<evidence type="ECO:0000256" key="2">
    <source>
        <dbReference type="ARBA" id="ARBA00007362"/>
    </source>
</evidence>
<gene>
    <name evidence="8" type="ORF">SAMN02745729_11486</name>
</gene>
<reference evidence="9" key="1">
    <citation type="submission" date="2016-10" db="EMBL/GenBank/DDBJ databases">
        <authorList>
            <person name="Varghese N."/>
            <person name="Submissions S."/>
        </authorList>
    </citation>
    <scope>NUCLEOTIDE SEQUENCE [LARGE SCALE GENOMIC DNA]</scope>
    <source>
        <strain evidence="9">DSM 11526</strain>
    </source>
</reference>
<comment type="subcellular location">
    <subcellularLocation>
        <location evidence="1">Membrane</location>
        <topology evidence="1">Multi-pass membrane protein</topology>
    </subcellularLocation>
</comment>
<dbReference type="PANTHER" id="PTHR32322:SF2">
    <property type="entry name" value="EAMA DOMAIN-CONTAINING PROTEIN"/>
    <property type="match status" value="1"/>
</dbReference>
<dbReference type="SUPFAM" id="SSF103481">
    <property type="entry name" value="Multidrug resistance efflux transporter EmrE"/>
    <property type="match status" value="2"/>
</dbReference>
<name>A0A1H4G906_9GAMM</name>
<feature type="transmembrane region" description="Helical" evidence="6">
    <location>
        <begin position="189"/>
        <end position="209"/>
    </location>
</feature>
<dbReference type="OrthoDB" id="184388at2"/>
<keyword evidence="5 6" id="KW-0472">Membrane</keyword>
<feature type="transmembrane region" description="Helical" evidence="6">
    <location>
        <begin position="130"/>
        <end position="148"/>
    </location>
</feature>
<comment type="similarity">
    <text evidence="2">Belongs to the EamA transporter family.</text>
</comment>
<feature type="transmembrane region" description="Helical" evidence="6">
    <location>
        <begin position="221"/>
        <end position="241"/>
    </location>
</feature>
<dbReference type="InterPro" id="IPR037185">
    <property type="entry name" value="EmrE-like"/>
</dbReference>
<dbReference type="Proteomes" id="UP000242469">
    <property type="component" value="Unassembled WGS sequence"/>
</dbReference>
<evidence type="ECO:0000256" key="5">
    <source>
        <dbReference type="ARBA" id="ARBA00023136"/>
    </source>
</evidence>
<dbReference type="InterPro" id="IPR050638">
    <property type="entry name" value="AA-Vitamin_Transporters"/>
</dbReference>
<proteinExistence type="inferred from homology"/>
<keyword evidence="4 6" id="KW-1133">Transmembrane helix</keyword>
<evidence type="ECO:0000256" key="6">
    <source>
        <dbReference type="SAM" id="Phobius"/>
    </source>
</evidence>
<feature type="transmembrane region" description="Helical" evidence="6">
    <location>
        <begin position="71"/>
        <end position="93"/>
    </location>
</feature>
<evidence type="ECO:0000313" key="8">
    <source>
        <dbReference type="EMBL" id="SEB05500.1"/>
    </source>
</evidence>
<feature type="transmembrane region" description="Helical" evidence="6">
    <location>
        <begin position="160"/>
        <end position="177"/>
    </location>
</feature>
<evidence type="ECO:0000259" key="7">
    <source>
        <dbReference type="Pfam" id="PF00892"/>
    </source>
</evidence>
<evidence type="ECO:0000256" key="3">
    <source>
        <dbReference type="ARBA" id="ARBA00022692"/>
    </source>
</evidence>
<evidence type="ECO:0000313" key="9">
    <source>
        <dbReference type="Proteomes" id="UP000242469"/>
    </source>
</evidence>
<dbReference type="AlphaFoldDB" id="A0A1H4G906"/>
<feature type="domain" description="EamA" evidence="7">
    <location>
        <begin position="12"/>
        <end position="144"/>
    </location>
</feature>
<dbReference type="EMBL" id="FNRJ01000014">
    <property type="protein sequence ID" value="SEB05500.1"/>
    <property type="molecule type" value="Genomic_DNA"/>
</dbReference>
<dbReference type="GO" id="GO:0016020">
    <property type="term" value="C:membrane"/>
    <property type="evidence" value="ECO:0007669"/>
    <property type="project" value="UniProtKB-SubCell"/>
</dbReference>
<dbReference type="InterPro" id="IPR000620">
    <property type="entry name" value="EamA_dom"/>
</dbReference>
<feature type="transmembrane region" description="Helical" evidence="6">
    <location>
        <begin position="250"/>
        <end position="269"/>
    </location>
</feature>
<feature type="transmembrane region" description="Helical" evidence="6">
    <location>
        <begin position="99"/>
        <end position="118"/>
    </location>
</feature>
<feature type="transmembrane region" description="Helical" evidence="6">
    <location>
        <begin position="275"/>
        <end position="293"/>
    </location>
</feature>
<protein>
    <submittedName>
        <fullName evidence="8">Permease of the drug/metabolite transporter (DMT) superfamily</fullName>
    </submittedName>
</protein>
<accession>A0A1H4G906</accession>
<keyword evidence="9" id="KW-1185">Reference proteome</keyword>
<feature type="domain" description="EamA" evidence="7">
    <location>
        <begin position="157"/>
        <end position="292"/>
    </location>
</feature>
<dbReference type="RefSeq" id="WP_091827435.1">
    <property type="nucleotide sequence ID" value="NZ_FNRJ01000014.1"/>
</dbReference>
<dbReference type="Pfam" id="PF00892">
    <property type="entry name" value="EamA"/>
    <property type="match status" value="2"/>
</dbReference>
<evidence type="ECO:0000256" key="1">
    <source>
        <dbReference type="ARBA" id="ARBA00004141"/>
    </source>
</evidence>
<sequence>MSAQRNHLDFFAISIMLMLCTIWGFQQVALKLAADDIVPTLQIGLRSAFAASVLFLLMLRSEGRGVFADGTVKAGILVGTMFAVEFLFVGLGLEYTSASHMVVFLYTSPIFTALGMHFVHADERLSRIQWSGIGLAFLGVCIAFLGPGNTGQQTTLLGDFYALLAGAVWGFTTVAIRRSKLSEAPAVKTLFYQMAAASILLIGMAFALGRGEMNWTTETSINMAFQAVVIAFASYLTWFWLLRRYLASRMATFTFITPLIGVLFGVLILGETLSVQFISGGLLVLTGIFLVSAKDLLNRRKARLVREALDS</sequence>
<feature type="transmembrane region" description="Helical" evidence="6">
    <location>
        <begin position="37"/>
        <end position="59"/>
    </location>
</feature>
<keyword evidence="3 6" id="KW-0812">Transmembrane</keyword>
<dbReference type="PANTHER" id="PTHR32322">
    <property type="entry name" value="INNER MEMBRANE TRANSPORTER"/>
    <property type="match status" value="1"/>
</dbReference>
<feature type="transmembrane region" description="Helical" evidence="6">
    <location>
        <begin position="7"/>
        <end position="25"/>
    </location>
</feature>
<evidence type="ECO:0000256" key="4">
    <source>
        <dbReference type="ARBA" id="ARBA00022989"/>
    </source>
</evidence>
<organism evidence="8 9">
    <name type="scientific">Marinobacterium iners DSM 11526</name>
    <dbReference type="NCBI Taxonomy" id="1122198"/>
    <lineage>
        <taxon>Bacteria</taxon>
        <taxon>Pseudomonadati</taxon>
        <taxon>Pseudomonadota</taxon>
        <taxon>Gammaproteobacteria</taxon>
        <taxon>Oceanospirillales</taxon>
        <taxon>Oceanospirillaceae</taxon>
        <taxon>Marinobacterium</taxon>
    </lineage>
</organism>